<gene>
    <name evidence="2" type="ORF">NOV72_06066</name>
</gene>
<keyword evidence="3" id="KW-1185">Reference proteome</keyword>
<reference evidence="3" key="1">
    <citation type="submission" date="2018-01" db="EMBL/GenBank/DDBJ databases">
        <authorList>
            <person name="Peeters C."/>
        </authorList>
    </citation>
    <scope>NUCLEOTIDE SEQUENCE [LARGE SCALE GENOMIC DNA]</scope>
</reference>
<proteinExistence type="predicted"/>
<dbReference type="RefSeq" id="WP_181291202.1">
    <property type="nucleotide sequence ID" value="NZ_OGTP01000040.1"/>
</dbReference>
<organism evidence="2 3">
    <name type="scientific">Caballeronia novacaledonica</name>
    <dbReference type="NCBI Taxonomy" id="1544861"/>
    <lineage>
        <taxon>Bacteria</taxon>
        <taxon>Pseudomonadati</taxon>
        <taxon>Pseudomonadota</taxon>
        <taxon>Betaproteobacteria</taxon>
        <taxon>Burkholderiales</taxon>
        <taxon>Burkholderiaceae</taxon>
        <taxon>Caballeronia</taxon>
    </lineage>
</organism>
<feature type="transmembrane region" description="Helical" evidence="1">
    <location>
        <begin position="20"/>
        <end position="47"/>
    </location>
</feature>
<evidence type="ECO:0000256" key="1">
    <source>
        <dbReference type="SAM" id="Phobius"/>
    </source>
</evidence>
<evidence type="ECO:0000313" key="2">
    <source>
        <dbReference type="EMBL" id="SPB18860.1"/>
    </source>
</evidence>
<keyword evidence="1" id="KW-0472">Membrane</keyword>
<name>A0A2U3IF47_9BURK</name>
<protein>
    <submittedName>
        <fullName evidence="2">Uncharacterized protein</fullName>
    </submittedName>
</protein>
<keyword evidence="1" id="KW-0812">Transmembrane</keyword>
<dbReference type="AlphaFoldDB" id="A0A2U3IF47"/>
<sequence>MIPFKHMIGVALDAGSRLRFLLCFAGLRYGSVAMGLPLLSSVCFFAFRFALSRLGVAV</sequence>
<accession>A0A2U3IF47</accession>
<dbReference type="EMBL" id="OGTP01000040">
    <property type="protein sequence ID" value="SPB18860.1"/>
    <property type="molecule type" value="Genomic_DNA"/>
</dbReference>
<dbReference type="Proteomes" id="UP000238169">
    <property type="component" value="Unassembled WGS sequence"/>
</dbReference>
<evidence type="ECO:0000313" key="3">
    <source>
        <dbReference type="Proteomes" id="UP000238169"/>
    </source>
</evidence>
<keyword evidence="1" id="KW-1133">Transmembrane helix</keyword>